<dbReference type="Gene3D" id="3.40.50.2000">
    <property type="entry name" value="Glycogen Phosphorylase B"/>
    <property type="match status" value="2"/>
</dbReference>
<gene>
    <name evidence="3" type="ORF">DXC13_01330</name>
</gene>
<dbReference type="InterPro" id="IPR028098">
    <property type="entry name" value="Glyco_trans_4-like_N"/>
</dbReference>
<evidence type="ECO:0000313" key="3">
    <source>
        <dbReference type="EMBL" id="RGM52877.1"/>
    </source>
</evidence>
<evidence type="ECO:0000259" key="2">
    <source>
        <dbReference type="Pfam" id="PF13439"/>
    </source>
</evidence>
<dbReference type="InterPro" id="IPR001296">
    <property type="entry name" value="Glyco_trans_1"/>
</dbReference>
<dbReference type="CDD" id="cd03801">
    <property type="entry name" value="GT4_PimA-like"/>
    <property type="match status" value="1"/>
</dbReference>
<dbReference type="PANTHER" id="PTHR12526">
    <property type="entry name" value="GLYCOSYLTRANSFERASE"/>
    <property type="match status" value="1"/>
</dbReference>
<dbReference type="GO" id="GO:0016757">
    <property type="term" value="F:glycosyltransferase activity"/>
    <property type="evidence" value="ECO:0007669"/>
    <property type="project" value="InterPro"/>
</dbReference>
<accession>A0A3E4XEJ3</accession>
<dbReference type="PANTHER" id="PTHR12526:SF627">
    <property type="entry name" value="D-RHAMNOSYLTRANSFERASE WBPZ"/>
    <property type="match status" value="1"/>
</dbReference>
<proteinExistence type="predicted"/>
<dbReference type="SUPFAM" id="SSF53756">
    <property type="entry name" value="UDP-Glycosyltransferase/glycogen phosphorylase"/>
    <property type="match status" value="1"/>
</dbReference>
<comment type="caution">
    <text evidence="3">The sequence shown here is derived from an EMBL/GenBank/DDBJ whole genome shotgun (WGS) entry which is preliminary data.</text>
</comment>
<dbReference type="Pfam" id="PF13439">
    <property type="entry name" value="Glyco_transf_4"/>
    <property type="match status" value="1"/>
</dbReference>
<sequence length="386" mass="44870">MKILYFMNHVDQGGAALALYDLIKELKDNYDDIVPIVVTGKKNGLNKMLEEIGVENYSAQYKNFMSSYKKPEWIYRVMLKVRYKMGQYCAIKRLEKIIDFSEIDIIHSNLNRIDIGAILAQKYKIPHIWHIREHGDGSDFKLTSVMRNPIRYMNSFNSYTIMISNSVEKVWELKGLNNKKMRLIYDGVRTELYNIETKQDNRNLKMIFMGGYDKNKGQEDLIDALKTLPEDLKRLIQIDFFGNGSEKYIKYLKNKIYENGLEKVMKINSYQHDIWKHISDYDIGLNCSHGEGFGRVTVEYMMAGLCPIASDRGATPEIIENGITGIIYDSSSSEELKNSIIWALNNRKAIRKMGIDASEFAKKEFSMSKHAREIRELYYEVIKENG</sequence>
<dbReference type="AlphaFoldDB" id="A0A3E4XEJ3"/>
<feature type="domain" description="Glycosyltransferase subfamily 4-like N-terminal" evidence="2">
    <location>
        <begin position="13"/>
        <end position="191"/>
    </location>
</feature>
<evidence type="ECO:0000259" key="1">
    <source>
        <dbReference type="Pfam" id="PF00534"/>
    </source>
</evidence>
<dbReference type="RefSeq" id="WP_117714254.1">
    <property type="nucleotide sequence ID" value="NZ_QSTI01000001.1"/>
</dbReference>
<keyword evidence="3" id="KW-0808">Transferase</keyword>
<dbReference type="Proteomes" id="UP000260717">
    <property type="component" value="Unassembled WGS sequence"/>
</dbReference>
<feature type="domain" description="Glycosyl transferase family 1" evidence="1">
    <location>
        <begin position="200"/>
        <end position="356"/>
    </location>
</feature>
<protein>
    <submittedName>
        <fullName evidence="3">Glycosyltransferase</fullName>
    </submittedName>
</protein>
<name>A0A3E4XEJ3_9FIRM</name>
<organism evidence="3 4">
    <name type="scientific">Agathobacter rectalis</name>
    <dbReference type="NCBI Taxonomy" id="39491"/>
    <lineage>
        <taxon>Bacteria</taxon>
        <taxon>Bacillati</taxon>
        <taxon>Bacillota</taxon>
        <taxon>Clostridia</taxon>
        <taxon>Lachnospirales</taxon>
        <taxon>Lachnospiraceae</taxon>
        <taxon>Agathobacter</taxon>
    </lineage>
</organism>
<dbReference type="EMBL" id="QSTI01000001">
    <property type="protein sequence ID" value="RGM52877.1"/>
    <property type="molecule type" value="Genomic_DNA"/>
</dbReference>
<dbReference type="Pfam" id="PF00534">
    <property type="entry name" value="Glycos_transf_1"/>
    <property type="match status" value="1"/>
</dbReference>
<evidence type="ECO:0000313" key="4">
    <source>
        <dbReference type="Proteomes" id="UP000260717"/>
    </source>
</evidence>
<reference evidence="3 4" key="1">
    <citation type="submission" date="2018-08" db="EMBL/GenBank/DDBJ databases">
        <title>A genome reference for cultivated species of the human gut microbiota.</title>
        <authorList>
            <person name="Zou Y."/>
            <person name="Xue W."/>
            <person name="Luo G."/>
        </authorList>
    </citation>
    <scope>NUCLEOTIDE SEQUENCE [LARGE SCALE GENOMIC DNA]</scope>
    <source>
        <strain evidence="3 4">OM08-12AT</strain>
    </source>
</reference>